<evidence type="ECO:0000256" key="1">
    <source>
        <dbReference type="ARBA" id="ARBA00022723"/>
    </source>
</evidence>
<sequence length="764" mass="84417">MDRPPPAKRPRLSMACNTCRQRKVKCDAEYPKCRNCRVRNQDCITTDPQRPGCPGFREWLEVPEKEKIQIEPPRRDHSASVNGYVDAQEDAAADAAPAPEQHSRSMMAEEEGAESSPVRQPFETSVNTEQGTNRTKVLGGSSSQCLAKSLDVYFKAVRMEPVSGFFRHGMRRAEELDIPLALMLPELPEAERRKEYVSVYRSRIEPLYPLFDLNTLSASIGHLAAVENLSSISRDDVPLLVSAYLLMSIAVDERAQYPTGEGERYLHAAASLLAHIIVVPYLPTVQALLLFTIAYRGRNQEGLAWQALGIAIRIAYTLGLHRPQKQPTNDLHARIWAICCSLEKVMQLASGWPTLIPDDLMANPDSLCPAYRFLQWHLGLASYQGSISRHLYSYRSTSRAVAEESTNNTIRQILLDTARLDNSLQSWANKIPSNQRPGSDLLTSSSDFHILAFLSIEYHGSMIALHRAALIAPRSKIEQEVNRHCPDEAFVHRLSHGESICANSARAIARLSIELQDHGADSALIPAGTTGLACIALAIWLMKHPSSRLRETDLALLKGCLVYCSTRFKQCGFDRRYIEGLGVIYEQVRGRLEGFTAAAAGAGEGAPISRVEHRNHVDDKSDTTRYVSGHLPTPSTSSYGPATPTRNGQAPRHTQANGITPTLAQKTPSGSSLPITRLQVNEQQNGNGFVSTLHADSQPHSTHDFSIDASISTNTANAFLDIPGPHPGDTSGGLDEAFPFDGFNVEELWNWMLYFDSPPRTDIL</sequence>
<dbReference type="GO" id="GO:0009893">
    <property type="term" value="P:positive regulation of metabolic process"/>
    <property type="evidence" value="ECO:0007669"/>
    <property type="project" value="UniProtKB-ARBA"/>
</dbReference>
<dbReference type="OrthoDB" id="3037908at2759"/>
<evidence type="ECO:0000256" key="4">
    <source>
        <dbReference type="ARBA" id="ARBA00023163"/>
    </source>
</evidence>
<keyword evidence="9" id="KW-1185">Reference proteome</keyword>
<dbReference type="InterPro" id="IPR001138">
    <property type="entry name" value="Zn2Cys6_DnaBD"/>
</dbReference>
<dbReference type="Gene3D" id="4.10.240.10">
    <property type="entry name" value="Zn(2)-C6 fungal-type DNA-binding domain"/>
    <property type="match status" value="1"/>
</dbReference>
<dbReference type="InterPro" id="IPR036864">
    <property type="entry name" value="Zn2-C6_fun-type_DNA-bd_sf"/>
</dbReference>
<evidence type="ECO:0000259" key="7">
    <source>
        <dbReference type="PROSITE" id="PS50048"/>
    </source>
</evidence>
<feature type="domain" description="Zn(2)-C6 fungal-type" evidence="7">
    <location>
        <begin position="15"/>
        <end position="45"/>
    </location>
</feature>
<feature type="compositionally biased region" description="Basic and acidic residues" evidence="6">
    <location>
        <begin position="613"/>
        <end position="623"/>
    </location>
</feature>
<keyword evidence="5" id="KW-0539">Nucleus</keyword>
<proteinExistence type="predicted"/>
<name>A0A5N5WGH8_9EURO</name>
<dbReference type="EMBL" id="ML732488">
    <property type="protein sequence ID" value="KAB8067441.1"/>
    <property type="molecule type" value="Genomic_DNA"/>
</dbReference>
<feature type="region of interest" description="Disordered" evidence="6">
    <location>
        <begin position="90"/>
        <end position="139"/>
    </location>
</feature>
<dbReference type="SUPFAM" id="SSF57701">
    <property type="entry name" value="Zn2/Cys6 DNA-binding domain"/>
    <property type="match status" value="1"/>
</dbReference>
<feature type="compositionally biased region" description="Low complexity" evidence="6">
    <location>
        <begin position="93"/>
        <end position="106"/>
    </location>
</feature>
<reference evidence="8 9" key="1">
    <citation type="submission" date="2019-04" db="EMBL/GenBank/DDBJ databases">
        <title>Friends and foes A comparative genomics study of 23 Aspergillus species from section Flavi.</title>
        <authorList>
            <consortium name="DOE Joint Genome Institute"/>
            <person name="Kjaerbolling I."/>
            <person name="Vesth T."/>
            <person name="Frisvad J.C."/>
            <person name="Nybo J.L."/>
            <person name="Theobald S."/>
            <person name="Kildgaard S."/>
            <person name="Isbrandt T."/>
            <person name="Kuo A."/>
            <person name="Sato A."/>
            <person name="Lyhne E.K."/>
            <person name="Kogle M.E."/>
            <person name="Wiebenga A."/>
            <person name="Kun R.S."/>
            <person name="Lubbers R.J."/>
            <person name="Makela M.R."/>
            <person name="Barry K."/>
            <person name="Chovatia M."/>
            <person name="Clum A."/>
            <person name="Daum C."/>
            <person name="Haridas S."/>
            <person name="He G."/>
            <person name="LaButti K."/>
            <person name="Lipzen A."/>
            <person name="Mondo S."/>
            <person name="Riley R."/>
            <person name="Salamov A."/>
            <person name="Simmons B.A."/>
            <person name="Magnuson J.K."/>
            <person name="Henrissat B."/>
            <person name="Mortensen U.H."/>
            <person name="Larsen T.O."/>
            <person name="Devries R.P."/>
            <person name="Grigoriev I.V."/>
            <person name="Machida M."/>
            <person name="Baker S.E."/>
            <person name="Andersen M.R."/>
        </authorList>
    </citation>
    <scope>NUCLEOTIDE SEQUENCE [LARGE SCALE GENOMIC DNA]</scope>
    <source>
        <strain evidence="8 9">CBS 151.66</strain>
    </source>
</reference>
<dbReference type="PANTHER" id="PTHR46910">
    <property type="entry name" value="TRANSCRIPTION FACTOR PDR1"/>
    <property type="match status" value="1"/>
</dbReference>
<keyword evidence="2" id="KW-0805">Transcription regulation</keyword>
<dbReference type="PROSITE" id="PS50048">
    <property type="entry name" value="ZN2_CY6_FUNGAL_2"/>
    <property type="match status" value="1"/>
</dbReference>
<keyword evidence="4" id="KW-0804">Transcription</keyword>
<dbReference type="GO" id="GO:0000981">
    <property type="term" value="F:DNA-binding transcription factor activity, RNA polymerase II-specific"/>
    <property type="evidence" value="ECO:0007669"/>
    <property type="project" value="InterPro"/>
</dbReference>
<evidence type="ECO:0000256" key="2">
    <source>
        <dbReference type="ARBA" id="ARBA00023015"/>
    </source>
</evidence>
<dbReference type="InterPro" id="IPR007219">
    <property type="entry name" value="XnlR_reg_dom"/>
</dbReference>
<dbReference type="AlphaFoldDB" id="A0A5N5WGH8"/>
<dbReference type="GO" id="GO:0008270">
    <property type="term" value="F:zinc ion binding"/>
    <property type="evidence" value="ECO:0007669"/>
    <property type="project" value="InterPro"/>
</dbReference>
<evidence type="ECO:0000256" key="6">
    <source>
        <dbReference type="SAM" id="MobiDB-lite"/>
    </source>
</evidence>
<keyword evidence="3" id="KW-0238">DNA-binding</keyword>
<evidence type="ECO:0000256" key="5">
    <source>
        <dbReference type="ARBA" id="ARBA00023242"/>
    </source>
</evidence>
<dbReference type="GO" id="GO:0003677">
    <property type="term" value="F:DNA binding"/>
    <property type="evidence" value="ECO:0007669"/>
    <property type="project" value="UniProtKB-KW"/>
</dbReference>
<dbReference type="InterPro" id="IPR050987">
    <property type="entry name" value="AtrR-like"/>
</dbReference>
<feature type="compositionally biased region" description="Polar residues" evidence="6">
    <location>
        <begin position="122"/>
        <end position="139"/>
    </location>
</feature>
<dbReference type="GO" id="GO:0006351">
    <property type="term" value="P:DNA-templated transcription"/>
    <property type="evidence" value="ECO:0007669"/>
    <property type="project" value="InterPro"/>
</dbReference>
<dbReference type="Proteomes" id="UP000326565">
    <property type="component" value="Unassembled WGS sequence"/>
</dbReference>
<evidence type="ECO:0000313" key="9">
    <source>
        <dbReference type="Proteomes" id="UP000326565"/>
    </source>
</evidence>
<dbReference type="CDD" id="cd12148">
    <property type="entry name" value="fungal_TF_MHR"/>
    <property type="match status" value="1"/>
</dbReference>
<dbReference type="SMART" id="SM00906">
    <property type="entry name" value="Fungal_trans"/>
    <property type="match status" value="1"/>
</dbReference>
<dbReference type="Pfam" id="PF04082">
    <property type="entry name" value="Fungal_trans"/>
    <property type="match status" value="1"/>
</dbReference>
<dbReference type="PANTHER" id="PTHR46910:SF1">
    <property type="entry name" value="MISCELLANEOUS ZN(II)2CYS6 TRANSCRIPTION FACTOR (EUROFUNG)-RELATED"/>
    <property type="match status" value="1"/>
</dbReference>
<dbReference type="SMART" id="SM00066">
    <property type="entry name" value="GAL4"/>
    <property type="match status" value="1"/>
</dbReference>
<feature type="region of interest" description="Disordered" evidence="6">
    <location>
        <begin position="613"/>
        <end position="673"/>
    </location>
</feature>
<evidence type="ECO:0000256" key="3">
    <source>
        <dbReference type="ARBA" id="ARBA00023125"/>
    </source>
</evidence>
<keyword evidence="1" id="KW-0479">Metal-binding</keyword>
<accession>A0A5N5WGH8</accession>
<gene>
    <name evidence="8" type="ORF">BDV29DRAFT_163372</name>
</gene>
<organism evidence="8 9">
    <name type="scientific">Aspergillus leporis</name>
    <dbReference type="NCBI Taxonomy" id="41062"/>
    <lineage>
        <taxon>Eukaryota</taxon>
        <taxon>Fungi</taxon>
        <taxon>Dikarya</taxon>
        <taxon>Ascomycota</taxon>
        <taxon>Pezizomycotina</taxon>
        <taxon>Eurotiomycetes</taxon>
        <taxon>Eurotiomycetidae</taxon>
        <taxon>Eurotiales</taxon>
        <taxon>Aspergillaceae</taxon>
        <taxon>Aspergillus</taxon>
        <taxon>Aspergillus subgen. Circumdati</taxon>
    </lineage>
</organism>
<protein>
    <recommendedName>
        <fullName evidence="7">Zn(2)-C6 fungal-type domain-containing protein</fullName>
    </recommendedName>
</protein>
<dbReference type="CDD" id="cd00067">
    <property type="entry name" value="GAL4"/>
    <property type="match status" value="1"/>
</dbReference>
<dbReference type="PROSITE" id="PS00463">
    <property type="entry name" value="ZN2_CY6_FUNGAL_1"/>
    <property type="match status" value="1"/>
</dbReference>
<feature type="compositionally biased region" description="Polar residues" evidence="6">
    <location>
        <begin position="633"/>
        <end position="673"/>
    </location>
</feature>
<dbReference type="Pfam" id="PF00172">
    <property type="entry name" value="Zn_clus"/>
    <property type="match status" value="1"/>
</dbReference>
<evidence type="ECO:0000313" key="8">
    <source>
        <dbReference type="EMBL" id="KAB8067441.1"/>
    </source>
</evidence>